<gene>
    <name evidence="6" type="ORF">FNJ60_10395</name>
</gene>
<dbReference type="RefSeq" id="WP_148730643.1">
    <property type="nucleotide sequence ID" value="NZ_VKLW01000023.1"/>
</dbReference>
<dbReference type="InterPro" id="IPR052028">
    <property type="entry name" value="HipA_Ser/Thr_kinase"/>
</dbReference>
<dbReference type="GO" id="GO:0004674">
    <property type="term" value="F:protein serine/threonine kinase activity"/>
    <property type="evidence" value="ECO:0007669"/>
    <property type="project" value="TreeGrafter"/>
</dbReference>
<organism evidence="6 7">
    <name type="scientific">Bacteroides pyogenes</name>
    <dbReference type="NCBI Taxonomy" id="310300"/>
    <lineage>
        <taxon>Bacteria</taxon>
        <taxon>Pseudomonadati</taxon>
        <taxon>Bacteroidota</taxon>
        <taxon>Bacteroidia</taxon>
        <taxon>Bacteroidales</taxon>
        <taxon>Bacteroidaceae</taxon>
        <taxon>Bacteroides</taxon>
    </lineage>
</organism>
<dbReference type="GO" id="GO:0005829">
    <property type="term" value="C:cytosol"/>
    <property type="evidence" value="ECO:0007669"/>
    <property type="project" value="TreeGrafter"/>
</dbReference>
<dbReference type="Pfam" id="PF13657">
    <property type="entry name" value="Couple_hipA"/>
    <property type="match status" value="1"/>
</dbReference>
<dbReference type="EMBL" id="VKLW01000023">
    <property type="protein sequence ID" value="TYK32811.1"/>
    <property type="molecule type" value="Genomic_DNA"/>
</dbReference>
<keyword evidence="7" id="KW-1185">Reference proteome</keyword>
<evidence type="ECO:0000256" key="2">
    <source>
        <dbReference type="ARBA" id="ARBA00022679"/>
    </source>
</evidence>
<evidence type="ECO:0000256" key="1">
    <source>
        <dbReference type="ARBA" id="ARBA00010164"/>
    </source>
</evidence>
<dbReference type="Proteomes" id="UP000324383">
    <property type="component" value="Unassembled WGS sequence"/>
</dbReference>
<comment type="similarity">
    <text evidence="1">Belongs to the HipA Ser/Thr kinase family.</text>
</comment>
<dbReference type="InterPro" id="IPR017508">
    <property type="entry name" value="HipA_N1"/>
</dbReference>
<evidence type="ECO:0000313" key="7">
    <source>
        <dbReference type="Proteomes" id="UP000324383"/>
    </source>
</evidence>
<dbReference type="InterPro" id="IPR012893">
    <property type="entry name" value="HipA-like_C"/>
</dbReference>
<feature type="domain" description="HipA-like C-terminal" evidence="4">
    <location>
        <begin position="170"/>
        <end position="402"/>
    </location>
</feature>
<accession>A0A5D3EB26</accession>
<dbReference type="Gene3D" id="1.10.1070.20">
    <property type="match status" value="1"/>
</dbReference>
<sequence length="442" mass="50449">MIVNVKLWGKDVGSLFWDSDKEVASFQYEPKFLRLGLDISPIVMPLKNGPEVVYEFLQNRTPCFNGLPGLIADSLPDKFGTQLINEWFAARGLSTASITPLERLCYVGKRAMGALEFKPDTRDPVLDESSLLKIDELTCLADEVFRNREHFQEKLLQAGKPILDILKIGTSAGGAKPKAIIAYNESTGEVRSGQVKAPNGFTYWILKFDGTVYSEHDKVSSNPQGIGNIEYAYYKMALDCGIRMSECRLLSEGNYHHFMTKRFDRSDNGEKIHMQTLAGLAHYDRDTRHSYEEAFTVMRKMRLPYPQMEEFYRRMVFNVVARNHDDHTKNHSFLMDSSGNWKLSPAYDLCYSYSPSGRWTREHQMSLCQKRDNFTFDDLVGVGQLMDINSPKGIINQIVDVVSRWKEYAQACGVKENHSIQIEKELLLLQSAQNIFFSGFGM</sequence>
<dbReference type="AlphaFoldDB" id="A0A5D3EB26"/>
<evidence type="ECO:0000259" key="4">
    <source>
        <dbReference type="Pfam" id="PF07804"/>
    </source>
</evidence>
<dbReference type="PANTHER" id="PTHR37419">
    <property type="entry name" value="SERINE/THREONINE-PROTEIN KINASE TOXIN HIPA"/>
    <property type="match status" value="1"/>
</dbReference>
<comment type="caution">
    <text evidence="6">The sequence shown here is derived from an EMBL/GenBank/DDBJ whole genome shotgun (WGS) entry which is preliminary data.</text>
</comment>
<protein>
    <submittedName>
        <fullName evidence="6">Type II toxin-antitoxin system HipA family toxin</fullName>
    </submittedName>
</protein>
<evidence type="ECO:0000259" key="5">
    <source>
        <dbReference type="Pfam" id="PF13657"/>
    </source>
</evidence>
<reference evidence="6 7" key="1">
    <citation type="submission" date="2019-07" db="EMBL/GenBank/DDBJ databases">
        <title>Draft Genome Sequences of Bacteroides pyogenes Strains Isolated from the Uterus Holstein Dairy Cows with Metritis.</title>
        <authorList>
            <person name="Cunha F."/>
            <person name="Galvao K.N."/>
            <person name="Jeon S.J."/>
            <person name="Jeong K.C."/>
        </authorList>
    </citation>
    <scope>NUCLEOTIDE SEQUENCE [LARGE SCALE GENOMIC DNA]</scope>
    <source>
        <strain evidence="6 7">KG-31</strain>
    </source>
</reference>
<keyword evidence="2" id="KW-0808">Transferase</keyword>
<evidence type="ECO:0000313" key="6">
    <source>
        <dbReference type="EMBL" id="TYK32811.1"/>
    </source>
</evidence>
<name>A0A5D3EB26_9BACE</name>
<proteinExistence type="inferred from homology"/>
<keyword evidence="3" id="KW-0418">Kinase</keyword>
<dbReference type="Pfam" id="PF07804">
    <property type="entry name" value="HipA_C"/>
    <property type="match status" value="1"/>
</dbReference>
<dbReference type="PANTHER" id="PTHR37419:SF8">
    <property type="entry name" value="TOXIN YJJJ"/>
    <property type="match status" value="1"/>
</dbReference>
<feature type="domain" description="HipA N-terminal subdomain 1" evidence="5">
    <location>
        <begin position="4"/>
        <end position="117"/>
    </location>
</feature>
<evidence type="ECO:0000256" key="3">
    <source>
        <dbReference type="ARBA" id="ARBA00022777"/>
    </source>
</evidence>